<dbReference type="Pfam" id="PF04883">
    <property type="entry name" value="HK97-gp10_like"/>
    <property type="match status" value="1"/>
</dbReference>
<organism evidence="1 2">
    <name type="scientific">Geoglobus acetivorans</name>
    <dbReference type="NCBI Taxonomy" id="565033"/>
    <lineage>
        <taxon>Archaea</taxon>
        <taxon>Methanobacteriati</taxon>
        <taxon>Methanobacteriota</taxon>
        <taxon>Archaeoglobi</taxon>
        <taxon>Archaeoglobales</taxon>
        <taxon>Archaeoglobaceae</taxon>
        <taxon>Geoglobus</taxon>
    </lineage>
</organism>
<evidence type="ECO:0000313" key="1">
    <source>
        <dbReference type="EMBL" id="XAT63519.1"/>
    </source>
</evidence>
<dbReference type="InterPro" id="IPR010064">
    <property type="entry name" value="HK97-gp10_tail"/>
</dbReference>
<dbReference type="EMBL" id="CP087714">
    <property type="protein sequence ID" value="XAT63519.1"/>
    <property type="molecule type" value="Genomic_DNA"/>
</dbReference>
<proteinExistence type="predicted"/>
<dbReference type="GeneID" id="90449970"/>
<dbReference type="Proteomes" id="UP001492541">
    <property type="component" value="Chromosome"/>
</dbReference>
<sequence length="107" mass="12452">MSIRITVKGLNKTKKELEKLDLSEIDKKLHEAVLELEGEIKQTAPVRTGRYRAAWASSRLGKLKYVISNNVEYAKYLIYGTSRMPVKHDVRGIIERWKGRLKRKLKL</sequence>
<reference evidence="1 2" key="1">
    <citation type="submission" date="2021-11" db="EMBL/GenBank/DDBJ databases">
        <title>Whole genome of Geoglobus acetivorans.</title>
        <authorList>
            <person name="Liu D."/>
        </authorList>
    </citation>
    <scope>NUCLEOTIDE SEQUENCE [LARGE SCALE GENOMIC DNA]</scope>
    <source>
        <strain evidence="1 2">SBH6</strain>
    </source>
</reference>
<gene>
    <name evidence="1" type="ORF">LPQ35_09710</name>
</gene>
<protein>
    <submittedName>
        <fullName evidence="1">HK97 gp10 family phage protein</fullName>
    </submittedName>
</protein>
<keyword evidence="2" id="KW-1185">Reference proteome</keyword>
<evidence type="ECO:0000313" key="2">
    <source>
        <dbReference type="Proteomes" id="UP001492541"/>
    </source>
</evidence>
<name>A0ABZ3H2L3_GEOAI</name>
<accession>A0ABZ3H2L3</accession>
<dbReference type="RefSeq" id="WP_193807375.1">
    <property type="nucleotide sequence ID" value="NZ_CP087714.1"/>
</dbReference>